<evidence type="ECO:0008006" key="4">
    <source>
        <dbReference type="Google" id="ProtNLM"/>
    </source>
</evidence>
<evidence type="ECO:0000313" key="3">
    <source>
        <dbReference type="Proteomes" id="UP000024635"/>
    </source>
</evidence>
<organism evidence="2 3">
    <name type="scientific">Ancylostoma ceylanicum</name>
    <dbReference type="NCBI Taxonomy" id="53326"/>
    <lineage>
        <taxon>Eukaryota</taxon>
        <taxon>Metazoa</taxon>
        <taxon>Ecdysozoa</taxon>
        <taxon>Nematoda</taxon>
        <taxon>Chromadorea</taxon>
        <taxon>Rhabditida</taxon>
        <taxon>Rhabditina</taxon>
        <taxon>Rhabditomorpha</taxon>
        <taxon>Strongyloidea</taxon>
        <taxon>Ancylostomatidae</taxon>
        <taxon>Ancylostomatinae</taxon>
        <taxon>Ancylostoma</taxon>
    </lineage>
</organism>
<name>A0A016WAW5_9BILA</name>
<dbReference type="Proteomes" id="UP000024635">
    <property type="component" value="Unassembled WGS sequence"/>
</dbReference>
<sequence>MLLLGRLLFAPLLFVVNISVSLRSSRVFCSFLYIFPKITVPKVTVPLQHGTRKQPYQPWNVITSTNRWAFDAVSSRRRDGHVNDAACVRIARQSLVTMIDVCSSSTCLATQILL</sequence>
<protein>
    <recommendedName>
        <fullName evidence="4">Secreted protein</fullName>
    </recommendedName>
</protein>
<feature type="signal peptide" evidence="1">
    <location>
        <begin position="1"/>
        <end position="23"/>
    </location>
</feature>
<dbReference type="AlphaFoldDB" id="A0A016WAW5"/>
<evidence type="ECO:0000313" key="2">
    <source>
        <dbReference type="EMBL" id="EYC36969.1"/>
    </source>
</evidence>
<accession>A0A016WAW5</accession>
<keyword evidence="3" id="KW-1185">Reference proteome</keyword>
<reference evidence="3" key="1">
    <citation type="journal article" date="2015" name="Nat. Genet.">
        <title>The genome and transcriptome of the zoonotic hookworm Ancylostoma ceylanicum identify infection-specific gene families.</title>
        <authorList>
            <person name="Schwarz E.M."/>
            <person name="Hu Y."/>
            <person name="Antoshechkin I."/>
            <person name="Miller M.M."/>
            <person name="Sternberg P.W."/>
            <person name="Aroian R.V."/>
        </authorList>
    </citation>
    <scope>NUCLEOTIDE SEQUENCE</scope>
    <source>
        <strain evidence="3">HY135</strain>
    </source>
</reference>
<evidence type="ECO:0000256" key="1">
    <source>
        <dbReference type="SAM" id="SignalP"/>
    </source>
</evidence>
<comment type="caution">
    <text evidence="2">The sequence shown here is derived from an EMBL/GenBank/DDBJ whole genome shotgun (WGS) entry which is preliminary data.</text>
</comment>
<proteinExistence type="predicted"/>
<gene>
    <name evidence="2" type="primary">Acey_s0839.g2616</name>
    <name evidence="2" type="ORF">Y032_0839g2616</name>
</gene>
<feature type="chain" id="PRO_5001494449" description="Secreted protein" evidence="1">
    <location>
        <begin position="24"/>
        <end position="114"/>
    </location>
</feature>
<keyword evidence="1" id="KW-0732">Signal</keyword>
<dbReference type="EMBL" id="JARK01000439">
    <property type="protein sequence ID" value="EYC36969.1"/>
    <property type="molecule type" value="Genomic_DNA"/>
</dbReference>